<name>A0AAW0B991_9AGAR</name>
<organism evidence="5 6">
    <name type="scientific">Favolaschia claudopus</name>
    <dbReference type="NCBI Taxonomy" id="2862362"/>
    <lineage>
        <taxon>Eukaryota</taxon>
        <taxon>Fungi</taxon>
        <taxon>Dikarya</taxon>
        <taxon>Basidiomycota</taxon>
        <taxon>Agaricomycotina</taxon>
        <taxon>Agaricomycetes</taxon>
        <taxon>Agaricomycetidae</taxon>
        <taxon>Agaricales</taxon>
        <taxon>Marasmiineae</taxon>
        <taxon>Mycenaceae</taxon>
        <taxon>Favolaschia</taxon>
    </lineage>
</organism>
<dbReference type="Pfam" id="PF00732">
    <property type="entry name" value="GMC_oxred_N"/>
    <property type="match status" value="2"/>
</dbReference>
<dbReference type="AlphaFoldDB" id="A0AAW0B991"/>
<keyword evidence="6" id="KW-1185">Reference proteome</keyword>
<evidence type="ECO:0000313" key="6">
    <source>
        <dbReference type="Proteomes" id="UP001362999"/>
    </source>
</evidence>
<dbReference type="InterPro" id="IPR007867">
    <property type="entry name" value="GMC_OxRtase_C"/>
</dbReference>
<dbReference type="GO" id="GO:0016614">
    <property type="term" value="F:oxidoreductase activity, acting on CH-OH group of donors"/>
    <property type="evidence" value="ECO:0007669"/>
    <property type="project" value="InterPro"/>
</dbReference>
<dbReference type="Gene3D" id="3.30.560.10">
    <property type="entry name" value="Glucose Oxidase, domain 3"/>
    <property type="match status" value="1"/>
</dbReference>
<evidence type="ECO:0000256" key="1">
    <source>
        <dbReference type="ARBA" id="ARBA00001974"/>
    </source>
</evidence>
<dbReference type="SUPFAM" id="SSF51905">
    <property type="entry name" value="FAD/NAD(P)-binding domain"/>
    <property type="match status" value="1"/>
</dbReference>
<evidence type="ECO:0000313" key="5">
    <source>
        <dbReference type="EMBL" id="KAK7022565.1"/>
    </source>
</evidence>
<dbReference type="Gene3D" id="3.50.50.60">
    <property type="entry name" value="FAD/NAD(P)-binding domain"/>
    <property type="match status" value="1"/>
</dbReference>
<evidence type="ECO:0000256" key="2">
    <source>
        <dbReference type="ARBA" id="ARBA00010790"/>
    </source>
</evidence>
<dbReference type="PANTHER" id="PTHR11552:SF78">
    <property type="entry name" value="GLUCOSE-METHANOL-CHOLINE OXIDOREDUCTASE N-TERMINAL DOMAIN-CONTAINING PROTEIN"/>
    <property type="match status" value="1"/>
</dbReference>
<evidence type="ECO:0000256" key="3">
    <source>
        <dbReference type="PIRSR" id="PIRSR000137-2"/>
    </source>
</evidence>
<accession>A0AAW0B991</accession>
<evidence type="ECO:0000259" key="4">
    <source>
        <dbReference type="PROSITE" id="PS00624"/>
    </source>
</evidence>
<dbReference type="EMBL" id="JAWWNJ010000037">
    <property type="protein sequence ID" value="KAK7022565.1"/>
    <property type="molecule type" value="Genomic_DNA"/>
</dbReference>
<keyword evidence="3" id="KW-0274">FAD</keyword>
<dbReference type="PROSITE" id="PS00624">
    <property type="entry name" value="GMC_OXRED_2"/>
    <property type="match status" value="1"/>
</dbReference>
<dbReference type="InterPro" id="IPR036188">
    <property type="entry name" value="FAD/NAD-bd_sf"/>
</dbReference>
<feature type="binding site" evidence="3">
    <location>
        <position position="204"/>
    </location>
    <ligand>
        <name>FAD</name>
        <dbReference type="ChEBI" id="CHEBI:57692"/>
    </ligand>
</feature>
<dbReference type="SUPFAM" id="SSF54373">
    <property type="entry name" value="FAD-linked reductases, C-terminal domain"/>
    <property type="match status" value="1"/>
</dbReference>
<protein>
    <submittedName>
        <fullName evidence="5">Alcohol oxidase</fullName>
    </submittedName>
</protein>
<sequence length="550" mass="60548">MPSSSRYDIIFAGGGTTACVIAGRLAAADPDLRILIIESGPSTKDWIGLLNRTDVYMAHSSLTATNLNGRSPRVNNGSCVGGMMYNRAPASDYDDWERLGNPGWGAADLIPLARKLETYQIDGSESIHGSSGPIKVSYGFPRGREFADEWNDFATCDVLWDGVMLTIYYRYIDAETGRRSDTAHTYLYDQSNNPNLHILSHAHVNRVLFENGSKRAIGVEYQVGGKNSAMLTAYTSRLVVVSAGTFGSPAILERSGIGGTDVMKKHGIPVVSDLPGVGNNYSDHCAAFLPYLTDQAMEKDDSTRSRSYLSYSDMDAGIKVRPNPQDLNELPIFRDHRWPAFFESVPDKGVGVVFTLGRPMDSNLDPTNYQVAYFLSYPVGTGTVHITGRKLISAHRGLFWINDNVVGRDEDLVLLRWFYKWSRELARRMDCYRGENIAEHPRFSETSEARCGAREGPVAHSAPEFKYTEADNEAIDQFHREKALGSCAMKSREDSGVVDPRLNVYGTKNLKVADMSIAPLNVGANTYHTALLVGEKAAIIIAEELGISGV</sequence>
<comment type="caution">
    <text evidence="5">The sequence shown here is derived from an EMBL/GenBank/DDBJ whole genome shotgun (WGS) entry which is preliminary data.</text>
</comment>
<comment type="similarity">
    <text evidence="2">Belongs to the GMC oxidoreductase family.</text>
</comment>
<dbReference type="InterPro" id="IPR012132">
    <property type="entry name" value="GMC_OxRdtase"/>
</dbReference>
<dbReference type="PANTHER" id="PTHR11552">
    <property type="entry name" value="GLUCOSE-METHANOL-CHOLINE GMC OXIDOREDUCTASE"/>
    <property type="match status" value="1"/>
</dbReference>
<dbReference type="PROSITE" id="PS51257">
    <property type="entry name" value="PROKAR_LIPOPROTEIN"/>
    <property type="match status" value="1"/>
</dbReference>
<dbReference type="InterPro" id="IPR000172">
    <property type="entry name" value="GMC_OxRdtase_N"/>
</dbReference>
<proteinExistence type="inferred from homology"/>
<comment type="cofactor">
    <cofactor evidence="1 3">
        <name>FAD</name>
        <dbReference type="ChEBI" id="CHEBI:57692"/>
    </cofactor>
</comment>
<dbReference type="Pfam" id="PF05199">
    <property type="entry name" value="GMC_oxred_C"/>
    <property type="match status" value="1"/>
</dbReference>
<feature type="domain" description="Glucose-methanol-choline oxidoreductase N-terminal" evidence="4">
    <location>
        <begin position="244"/>
        <end position="258"/>
    </location>
</feature>
<feature type="binding site" evidence="3">
    <location>
        <begin position="16"/>
        <end position="17"/>
    </location>
    <ligand>
        <name>FAD</name>
        <dbReference type="ChEBI" id="CHEBI:57692"/>
    </ligand>
</feature>
<dbReference type="PIRSF" id="PIRSF000137">
    <property type="entry name" value="Alcohol_oxidase"/>
    <property type="match status" value="1"/>
</dbReference>
<dbReference type="GO" id="GO:0050660">
    <property type="term" value="F:flavin adenine dinucleotide binding"/>
    <property type="evidence" value="ECO:0007669"/>
    <property type="project" value="InterPro"/>
</dbReference>
<gene>
    <name evidence="5" type="ORF">R3P38DRAFT_2961354</name>
</gene>
<keyword evidence="3" id="KW-0285">Flavoprotein</keyword>
<dbReference type="Proteomes" id="UP001362999">
    <property type="component" value="Unassembled WGS sequence"/>
</dbReference>
<reference evidence="5 6" key="1">
    <citation type="journal article" date="2024" name="J Genomics">
        <title>Draft genome sequencing and assembly of Favolaschia claudopus CIRM-BRFM 2984 isolated from oak limbs.</title>
        <authorList>
            <person name="Navarro D."/>
            <person name="Drula E."/>
            <person name="Chaduli D."/>
            <person name="Cazenave R."/>
            <person name="Ahrendt S."/>
            <person name="Wang J."/>
            <person name="Lipzen A."/>
            <person name="Daum C."/>
            <person name="Barry K."/>
            <person name="Grigoriev I.V."/>
            <person name="Favel A."/>
            <person name="Rosso M.N."/>
            <person name="Martin F."/>
        </authorList>
    </citation>
    <scope>NUCLEOTIDE SEQUENCE [LARGE SCALE GENOMIC DNA]</scope>
    <source>
        <strain evidence="5 6">CIRM-BRFM 2984</strain>
    </source>
</reference>